<reference evidence="2 3" key="1">
    <citation type="submission" date="2019-02" db="EMBL/GenBank/DDBJ databases">
        <title>Sequencing the genomes of 1000 actinobacteria strains.</title>
        <authorList>
            <person name="Klenk H.-P."/>
        </authorList>
    </citation>
    <scope>NUCLEOTIDE SEQUENCE [LARGE SCALE GENOMIC DNA]</scope>
    <source>
        <strain evidence="2 3">DSM 16932</strain>
    </source>
</reference>
<keyword evidence="3" id="KW-1185">Reference proteome</keyword>
<evidence type="ECO:0000313" key="3">
    <source>
        <dbReference type="Proteomes" id="UP000293852"/>
    </source>
</evidence>
<protein>
    <recommendedName>
        <fullName evidence="4">Sulfate permease</fullName>
    </recommendedName>
</protein>
<evidence type="ECO:0000256" key="1">
    <source>
        <dbReference type="SAM" id="Phobius"/>
    </source>
</evidence>
<dbReference type="Proteomes" id="UP000293852">
    <property type="component" value="Unassembled WGS sequence"/>
</dbReference>
<organism evidence="2 3">
    <name type="scientific">Xylanimonas ulmi</name>
    <dbReference type="NCBI Taxonomy" id="228973"/>
    <lineage>
        <taxon>Bacteria</taxon>
        <taxon>Bacillati</taxon>
        <taxon>Actinomycetota</taxon>
        <taxon>Actinomycetes</taxon>
        <taxon>Micrococcales</taxon>
        <taxon>Promicromonosporaceae</taxon>
        <taxon>Xylanimonas</taxon>
    </lineage>
</organism>
<proteinExistence type="predicted"/>
<dbReference type="EMBL" id="SGWX01000001">
    <property type="protein sequence ID" value="RZS60687.1"/>
    <property type="molecule type" value="Genomic_DNA"/>
</dbReference>
<sequence length="133" mass="14998">MIALVMIVSLFLVTTMFTWVRTALLVIGPTNWLDAYLHTRRGMKWGLVVCLPLAAACVLGARLIEANNIPGDYAVWQMLLWALLWFDAMKLVRMGIVSVVLLVRARFREWAAIRRARREGESWSGVVGAPGDR</sequence>
<evidence type="ECO:0008006" key="4">
    <source>
        <dbReference type="Google" id="ProtNLM"/>
    </source>
</evidence>
<feature type="transmembrane region" description="Helical" evidence="1">
    <location>
        <begin position="84"/>
        <end position="105"/>
    </location>
</feature>
<name>A0A4Q7M1L7_9MICO</name>
<dbReference type="AlphaFoldDB" id="A0A4Q7M1L7"/>
<evidence type="ECO:0000313" key="2">
    <source>
        <dbReference type="EMBL" id="RZS60687.1"/>
    </source>
</evidence>
<dbReference type="RefSeq" id="WP_242607832.1">
    <property type="nucleotide sequence ID" value="NZ_SGWX01000001.1"/>
</dbReference>
<feature type="transmembrane region" description="Helical" evidence="1">
    <location>
        <begin position="6"/>
        <end position="33"/>
    </location>
</feature>
<gene>
    <name evidence="2" type="ORF">EV386_0959</name>
</gene>
<keyword evidence="1" id="KW-1133">Transmembrane helix</keyword>
<feature type="transmembrane region" description="Helical" evidence="1">
    <location>
        <begin position="45"/>
        <end position="64"/>
    </location>
</feature>
<keyword evidence="1" id="KW-0472">Membrane</keyword>
<accession>A0A4Q7M1L7</accession>
<keyword evidence="1" id="KW-0812">Transmembrane</keyword>
<comment type="caution">
    <text evidence="2">The sequence shown here is derived from an EMBL/GenBank/DDBJ whole genome shotgun (WGS) entry which is preliminary data.</text>
</comment>